<dbReference type="GO" id="GO:0007131">
    <property type="term" value="P:reciprocal meiotic recombination"/>
    <property type="evidence" value="ECO:0007669"/>
    <property type="project" value="TreeGrafter"/>
</dbReference>
<dbReference type="PANTHER" id="PTHR31398">
    <property type="entry name" value="MEIOTIC NUCLEAR DIVISION PROTEIN 1 HOMOLOG"/>
    <property type="match status" value="1"/>
</dbReference>
<sequence length="420" mass="48264">MKKFNRKLENFITSQDQFGQQISFTYKNSSNFQSLFGGIVTLIFRVGILIFLITEVIKVIQKKSTITSSYFTRNLALDTRHIDANEEIFDIGLNILSVNKTVEQNFQRFIDVQISQTSFEWVNNSQDYVSTDKPYTLGKCDKGRFLGETVQTQSLGIPDTYYCPQNLKTTFQGQFSTRKSQYLTIEVKKCNNLKNPSVKCASEEEIKKAFDLIEINIVITNQFIDVNEKYKNPVKTILKNFYATSKEGLNQAYQLKFGQNFLIQSTSSFSNQFGQENITYYTVRNDVMQINAYDDKFSQTLLAFYIQLDDTIITTNLEIYTVSDALSSTGGLIGIVTIIIKIMVNQIQKDLYEQSLVKDLFQIQQDKSGSINEPKQSQVQDQNLNLKSVTSEEQFQSQLSQLHTDRNQGRLRQILINIKC</sequence>
<proteinExistence type="predicted"/>
<evidence type="ECO:0000313" key="2">
    <source>
        <dbReference type="EMBL" id="CDW87533.1"/>
    </source>
</evidence>
<dbReference type="GO" id="GO:0005634">
    <property type="term" value="C:nucleus"/>
    <property type="evidence" value="ECO:0007669"/>
    <property type="project" value="TreeGrafter"/>
</dbReference>
<dbReference type="OrthoDB" id="298603at2759"/>
<gene>
    <name evidence="2" type="primary">Contig15035.g16017</name>
    <name evidence="2" type="ORF">STYLEM_16639</name>
</gene>
<protein>
    <recommendedName>
        <fullName evidence="4">Transmembrane protein</fullName>
    </recommendedName>
</protein>
<evidence type="ECO:0000256" key="1">
    <source>
        <dbReference type="SAM" id="Phobius"/>
    </source>
</evidence>
<dbReference type="InParanoid" id="A0A078B273"/>
<evidence type="ECO:0008006" key="4">
    <source>
        <dbReference type="Google" id="ProtNLM"/>
    </source>
</evidence>
<reference evidence="2 3" key="1">
    <citation type="submission" date="2014-06" db="EMBL/GenBank/DDBJ databases">
        <authorList>
            <person name="Swart Estienne"/>
        </authorList>
    </citation>
    <scope>NUCLEOTIDE SEQUENCE [LARGE SCALE GENOMIC DNA]</scope>
    <source>
        <strain evidence="2 3">130c</strain>
    </source>
</reference>
<feature type="transmembrane region" description="Helical" evidence="1">
    <location>
        <begin position="35"/>
        <end position="54"/>
    </location>
</feature>
<keyword evidence="1" id="KW-0472">Membrane</keyword>
<name>A0A078B273_STYLE</name>
<evidence type="ECO:0000313" key="3">
    <source>
        <dbReference type="Proteomes" id="UP000039865"/>
    </source>
</evidence>
<accession>A0A078B273</accession>
<dbReference type="AlphaFoldDB" id="A0A078B273"/>
<keyword evidence="3" id="KW-1185">Reference proteome</keyword>
<dbReference type="EMBL" id="CCKQ01015704">
    <property type="protein sequence ID" value="CDW87533.1"/>
    <property type="molecule type" value="Genomic_DNA"/>
</dbReference>
<dbReference type="Proteomes" id="UP000039865">
    <property type="component" value="Unassembled WGS sequence"/>
</dbReference>
<keyword evidence="1" id="KW-0812">Transmembrane</keyword>
<keyword evidence="1" id="KW-1133">Transmembrane helix</keyword>
<dbReference type="PANTHER" id="PTHR31398:SF0">
    <property type="entry name" value="MEIOTIC NUCLEAR DIVISION PROTEIN 1 HOMOLOG"/>
    <property type="match status" value="1"/>
</dbReference>
<organism evidence="2 3">
    <name type="scientific">Stylonychia lemnae</name>
    <name type="common">Ciliate</name>
    <dbReference type="NCBI Taxonomy" id="5949"/>
    <lineage>
        <taxon>Eukaryota</taxon>
        <taxon>Sar</taxon>
        <taxon>Alveolata</taxon>
        <taxon>Ciliophora</taxon>
        <taxon>Intramacronucleata</taxon>
        <taxon>Spirotrichea</taxon>
        <taxon>Stichotrichia</taxon>
        <taxon>Sporadotrichida</taxon>
        <taxon>Oxytrichidae</taxon>
        <taxon>Stylonychinae</taxon>
        <taxon>Stylonychia</taxon>
    </lineage>
</organism>